<keyword evidence="11" id="KW-1185">Reference proteome</keyword>
<sequence>MHGDQRKRELDADIDHDVASALYAADPASFPTHACAIALLVMVYVTGADDGMLPLACVLLYGMANSLSIGMWAWRRRQASRFCSCRWIELHALRNVALYSAPGWSIWFAFQHASAGLVAAHTVMLVALAALAYGSNGLNLLNLRCAILPLLLPAAALHLLEPAPGRLELGVALVIFIVAVDLLAAQYRKLFRGIVEARVDQQRLAETIARQKGVIEETSIARTRFFAAASHDLRQPLHAIGLLAQTLTDRRASDAEREDTAQHIVCNVEALNHLFNQVLDLARIESGVTQVMPQHFPLADVLARIERQFRPAAAEKGLALRIAPTSCVAFTDPVLLERVLANLVSNAVRYTECGSVWIGVRQAANRERCFIEVRDSGIGIAPQERELVFEEFYQAPLAHRDGREGHGLGLSTVRRLTRLLGCELMLRSAPGRGTTMRVPVRTGDASLVTASLVAPPEMSAFIDGRRVLCVDDDPANLDALGALLTRWGCVVRGCRDELAAVRAISEGFVPDVLVCDYRIDRHQTGIEAMNAVREALRRRGHHGLARVMMTGDMASPELAALAAEGVPVLHKPVTPTRLRRTLDTLLQPSAQGQEAAEVA</sequence>
<dbReference type="Proteomes" id="UP000054851">
    <property type="component" value="Unassembled WGS sequence"/>
</dbReference>
<dbReference type="SMART" id="SM00387">
    <property type="entry name" value="HATPase_c"/>
    <property type="match status" value="1"/>
</dbReference>
<accession>A0A158CUE1</accession>
<dbReference type="EC" id="2.7.13.3" evidence="2"/>
<dbReference type="STRING" id="1777140.AWB79_06012"/>
<dbReference type="InterPro" id="IPR036890">
    <property type="entry name" value="HATPase_C_sf"/>
</dbReference>
<dbReference type="AlphaFoldDB" id="A0A158CUE1"/>
<evidence type="ECO:0000256" key="2">
    <source>
        <dbReference type="ARBA" id="ARBA00012438"/>
    </source>
</evidence>
<evidence type="ECO:0000256" key="5">
    <source>
        <dbReference type="ARBA" id="ARBA00022777"/>
    </source>
</evidence>
<dbReference type="RefSeq" id="WP_061171052.1">
    <property type="nucleotide sequence ID" value="NZ_FCOA02000028.1"/>
</dbReference>
<dbReference type="EMBL" id="FCOA02000028">
    <property type="protein sequence ID" value="SAK86003.1"/>
    <property type="molecule type" value="Genomic_DNA"/>
</dbReference>
<feature type="transmembrane region" description="Helical" evidence="7">
    <location>
        <begin position="51"/>
        <end position="72"/>
    </location>
</feature>
<keyword evidence="5 10" id="KW-0418">Kinase</keyword>
<dbReference type="SUPFAM" id="SSF52172">
    <property type="entry name" value="CheY-like"/>
    <property type="match status" value="1"/>
</dbReference>
<dbReference type="GO" id="GO:0000155">
    <property type="term" value="F:phosphorelay sensor kinase activity"/>
    <property type="evidence" value="ECO:0007669"/>
    <property type="project" value="InterPro"/>
</dbReference>
<feature type="modified residue" description="4-aspartylphosphate" evidence="6">
    <location>
        <position position="516"/>
    </location>
</feature>
<dbReference type="InterPro" id="IPR036097">
    <property type="entry name" value="HisK_dim/P_sf"/>
</dbReference>
<dbReference type="GO" id="GO:0005886">
    <property type="term" value="C:plasma membrane"/>
    <property type="evidence" value="ECO:0007669"/>
    <property type="project" value="TreeGrafter"/>
</dbReference>
<evidence type="ECO:0000256" key="6">
    <source>
        <dbReference type="PROSITE-ProRule" id="PRU00169"/>
    </source>
</evidence>
<dbReference type="Gene3D" id="1.10.287.130">
    <property type="match status" value="1"/>
</dbReference>
<dbReference type="Pfam" id="PF00072">
    <property type="entry name" value="Response_reg"/>
    <property type="match status" value="1"/>
</dbReference>
<feature type="domain" description="Response regulatory" evidence="9">
    <location>
        <begin position="466"/>
        <end position="586"/>
    </location>
</feature>
<organism evidence="10 11">
    <name type="scientific">Caballeronia hypogeia</name>
    <dbReference type="NCBI Taxonomy" id="1777140"/>
    <lineage>
        <taxon>Bacteria</taxon>
        <taxon>Pseudomonadati</taxon>
        <taxon>Pseudomonadota</taxon>
        <taxon>Betaproteobacteria</taxon>
        <taxon>Burkholderiales</taxon>
        <taxon>Burkholderiaceae</taxon>
        <taxon>Caballeronia</taxon>
    </lineage>
</organism>
<dbReference type="SMART" id="SM00448">
    <property type="entry name" value="REC"/>
    <property type="match status" value="1"/>
</dbReference>
<dbReference type="Pfam" id="PF00512">
    <property type="entry name" value="HisKA"/>
    <property type="match status" value="1"/>
</dbReference>
<evidence type="ECO:0000259" key="8">
    <source>
        <dbReference type="PROSITE" id="PS50109"/>
    </source>
</evidence>
<dbReference type="CDD" id="cd00156">
    <property type="entry name" value="REC"/>
    <property type="match status" value="1"/>
</dbReference>
<dbReference type="SUPFAM" id="SSF55874">
    <property type="entry name" value="ATPase domain of HSP90 chaperone/DNA topoisomerase II/histidine kinase"/>
    <property type="match status" value="1"/>
</dbReference>
<gene>
    <name evidence="10" type="ORF">AWB79_06012</name>
</gene>
<dbReference type="PANTHER" id="PTHR43047">
    <property type="entry name" value="TWO-COMPONENT HISTIDINE PROTEIN KINASE"/>
    <property type="match status" value="1"/>
</dbReference>
<feature type="transmembrane region" description="Helical" evidence="7">
    <location>
        <begin position="141"/>
        <end position="160"/>
    </location>
</feature>
<dbReference type="InterPro" id="IPR004358">
    <property type="entry name" value="Sig_transdc_His_kin-like_C"/>
</dbReference>
<reference evidence="10" key="1">
    <citation type="submission" date="2016-01" db="EMBL/GenBank/DDBJ databases">
        <authorList>
            <person name="Peeters C."/>
        </authorList>
    </citation>
    <scope>NUCLEOTIDE SEQUENCE</scope>
    <source>
        <strain evidence="10">LMG 29322</strain>
    </source>
</reference>
<dbReference type="GO" id="GO:0009927">
    <property type="term" value="F:histidine phosphotransfer kinase activity"/>
    <property type="evidence" value="ECO:0007669"/>
    <property type="project" value="TreeGrafter"/>
</dbReference>
<keyword evidence="3 6" id="KW-0597">Phosphoprotein</keyword>
<dbReference type="CDD" id="cd00082">
    <property type="entry name" value="HisKA"/>
    <property type="match status" value="1"/>
</dbReference>
<evidence type="ECO:0000256" key="3">
    <source>
        <dbReference type="ARBA" id="ARBA00022553"/>
    </source>
</evidence>
<dbReference type="SUPFAM" id="SSF47384">
    <property type="entry name" value="Homodimeric domain of signal transducing histidine kinase"/>
    <property type="match status" value="1"/>
</dbReference>
<dbReference type="PRINTS" id="PR00344">
    <property type="entry name" value="BCTRLSENSOR"/>
</dbReference>
<feature type="transmembrane region" description="Helical" evidence="7">
    <location>
        <begin position="21"/>
        <end position="45"/>
    </location>
</feature>
<keyword evidence="4" id="KW-0808">Transferase</keyword>
<dbReference type="InterPro" id="IPR003594">
    <property type="entry name" value="HATPase_dom"/>
</dbReference>
<name>A0A158CUE1_9BURK</name>
<dbReference type="PROSITE" id="PS50109">
    <property type="entry name" value="HIS_KIN"/>
    <property type="match status" value="1"/>
</dbReference>
<keyword evidence="7" id="KW-0812">Transmembrane</keyword>
<feature type="transmembrane region" description="Helical" evidence="7">
    <location>
        <begin position="166"/>
        <end position="184"/>
    </location>
</feature>
<dbReference type="Gene3D" id="3.40.50.2300">
    <property type="match status" value="1"/>
</dbReference>
<dbReference type="PROSITE" id="PS50110">
    <property type="entry name" value="RESPONSE_REGULATORY"/>
    <property type="match status" value="1"/>
</dbReference>
<feature type="domain" description="Histidine kinase" evidence="8">
    <location>
        <begin position="228"/>
        <end position="444"/>
    </location>
</feature>
<proteinExistence type="predicted"/>
<dbReference type="Gene3D" id="3.30.565.10">
    <property type="entry name" value="Histidine kinase-like ATPase, C-terminal domain"/>
    <property type="match status" value="1"/>
</dbReference>
<dbReference type="Pfam" id="PF02518">
    <property type="entry name" value="HATPase_c"/>
    <property type="match status" value="1"/>
</dbReference>
<feature type="transmembrane region" description="Helical" evidence="7">
    <location>
        <begin position="116"/>
        <end position="134"/>
    </location>
</feature>
<dbReference type="InterPro" id="IPR011006">
    <property type="entry name" value="CheY-like_superfamily"/>
</dbReference>
<dbReference type="InterPro" id="IPR001789">
    <property type="entry name" value="Sig_transdc_resp-reg_receiver"/>
</dbReference>
<protein>
    <recommendedName>
        <fullName evidence="2">histidine kinase</fullName>
        <ecNumber evidence="2">2.7.13.3</ecNumber>
    </recommendedName>
</protein>
<keyword evidence="7" id="KW-1133">Transmembrane helix</keyword>
<evidence type="ECO:0000313" key="10">
    <source>
        <dbReference type="EMBL" id="SAK86003.1"/>
    </source>
</evidence>
<comment type="caution">
    <text evidence="10">The sequence shown here is derived from an EMBL/GenBank/DDBJ whole genome shotgun (WGS) entry which is preliminary data.</text>
</comment>
<evidence type="ECO:0000256" key="7">
    <source>
        <dbReference type="SAM" id="Phobius"/>
    </source>
</evidence>
<evidence type="ECO:0000256" key="1">
    <source>
        <dbReference type="ARBA" id="ARBA00000085"/>
    </source>
</evidence>
<comment type="catalytic activity">
    <reaction evidence="1">
        <text>ATP + protein L-histidine = ADP + protein N-phospho-L-histidine.</text>
        <dbReference type="EC" id="2.7.13.3"/>
    </reaction>
</comment>
<dbReference type="OrthoDB" id="6114847at2"/>
<keyword evidence="7" id="KW-0472">Membrane</keyword>
<evidence type="ECO:0000259" key="9">
    <source>
        <dbReference type="PROSITE" id="PS50110"/>
    </source>
</evidence>
<dbReference type="InterPro" id="IPR003661">
    <property type="entry name" value="HisK_dim/P_dom"/>
</dbReference>
<dbReference type="PANTHER" id="PTHR43047:SF9">
    <property type="entry name" value="HISTIDINE KINASE"/>
    <property type="match status" value="1"/>
</dbReference>
<dbReference type="InterPro" id="IPR005467">
    <property type="entry name" value="His_kinase_dom"/>
</dbReference>
<evidence type="ECO:0000256" key="4">
    <source>
        <dbReference type="ARBA" id="ARBA00022679"/>
    </source>
</evidence>
<evidence type="ECO:0000313" key="11">
    <source>
        <dbReference type="Proteomes" id="UP000054851"/>
    </source>
</evidence>
<dbReference type="SMART" id="SM00388">
    <property type="entry name" value="HisKA"/>
    <property type="match status" value="1"/>
</dbReference>